<proteinExistence type="predicted"/>
<dbReference type="GO" id="GO:0016301">
    <property type="term" value="F:kinase activity"/>
    <property type="evidence" value="ECO:0007669"/>
    <property type="project" value="UniProtKB-KW"/>
</dbReference>
<gene>
    <name evidence="3" type="primary">LOC113519824</name>
</gene>
<reference evidence="3" key="1">
    <citation type="submission" date="2025-08" db="UniProtKB">
        <authorList>
            <consortium name="RefSeq"/>
        </authorList>
    </citation>
    <scope>IDENTIFICATION</scope>
    <source>
        <tissue evidence="3">Whole larvae</tissue>
    </source>
</reference>
<sequence length="616" mass="72870">MLLLRQSIGFSNKNQIILLIKSDRINALRKQYDAFLEEDKRRKERNEYILGKLDKMRYCTAVVQLRHKPNMDSSREVYPISPRQQDSQLKLSPTTRDFLPLNVPRTQIIEKTLLQEISKKYILIPKNRPGFDSQYAQTVKTYAEDDWKSKYDILEQLKNDEKDSDISSCRGVKYRPENNIVQGKTQYDFTDISNEKEQPISEYKEDEPEKDQDKKSHDYQLHQELDNDNINYSEYNQDNLNTITVSSENVTKKEIEEIPYKTYDKIKNDLPDNVRQNEEQNQVFCETKFEEKIESISKLDNAQEKNPEWDTHEDLKSDLNSDNNLKLENTIHEQYLPTKEIVYKPDTEKVTISNEGEVASTPNINDDNFIKMTSNDSFEEQVVTEYPIETVNVQDYTPNNDLKLEEDPNIKIEENTDVINNFEPTNQYDPNSTTVAENMENPLDSSGIEAFDAEQRELFYSEQTHQDYVYNQDEDANVYNQDYVSQNENYQDNQGNGYYEGADTEQVYSAEINDNEETSQRYDPNYEQQYGPYEPQQEQQGYEQQYIEPQEYVGPQEYESETRQELTQQEYYQPQFEEQHLETQETIEQQLDNEQGYVEKQNEYVEISNVEKPEKL</sequence>
<evidence type="ECO:0000256" key="1">
    <source>
        <dbReference type="SAM" id="MobiDB-lite"/>
    </source>
</evidence>
<name>A0ABM3MZ76_GALME</name>
<dbReference type="GeneID" id="113519824"/>
<feature type="region of interest" description="Disordered" evidence="1">
    <location>
        <begin position="183"/>
        <end position="217"/>
    </location>
</feature>
<feature type="compositionally biased region" description="Basic and acidic residues" evidence="1">
    <location>
        <begin position="193"/>
        <end position="203"/>
    </location>
</feature>
<feature type="compositionally biased region" description="Low complexity" evidence="1">
    <location>
        <begin position="526"/>
        <end position="543"/>
    </location>
</feature>
<feature type="region of interest" description="Disordered" evidence="1">
    <location>
        <begin position="517"/>
        <end position="543"/>
    </location>
</feature>
<dbReference type="RefSeq" id="XP_052756648.1">
    <property type="nucleotide sequence ID" value="XM_052900688.1"/>
</dbReference>
<feature type="compositionally biased region" description="Polar residues" evidence="1">
    <location>
        <begin position="183"/>
        <end position="192"/>
    </location>
</feature>
<keyword evidence="3" id="KW-0808">Transferase</keyword>
<evidence type="ECO:0000313" key="2">
    <source>
        <dbReference type="Proteomes" id="UP001652740"/>
    </source>
</evidence>
<keyword evidence="3" id="KW-0418">Kinase</keyword>
<protein>
    <submittedName>
        <fullName evidence="3">Probable serine/threonine-protein kinase clkA isoform X1</fullName>
    </submittedName>
</protein>
<evidence type="ECO:0000313" key="3">
    <source>
        <dbReference type="RefSeq" id="XP_052756648.1"/>
    </source>
</evidence>
<keyword evidence="2" id="KW-1185">Reference proteome</keyword>
<accession>A0ABM3MZ76</accession>
<organism evidence="2 3">
    <name type="scientific">Galleria mellonella</name>
    <name type="common">Greater wax moth</name>
    <dbReference type="NCBI Taxonomy" id="7137"/>
    <lineage>
        <taxon>Eukaryota</taxon>
        <taxon>Metazoa</taxon>
        <taxon>Ecdysozoa</taxon>
        <taxon>Arthropoda</taxon>
        <taxon>Hexapoda</taxon>
        <taxon>Insecta</taxon>
        <taxon>Pterygota</taxon>
        <taxon>Neoptera</taxon>
        <taxon>Endopterygota</taxon>
        <taxon>Lepidoptera</taxon>
        <taxon>Glossata</taxon>
        <taxon>Ditrysia</taxon>
        <taxon>Pyraloidea</taxon>
        <taxon>Pyralidae</taxon>
        <taxon>Galleriinae</taxon>
        <taxon>Galleria</taxon>
    </lineage>
</organism>
<dbReference type="Proteomes" id="UP001652740">
    <property type="component" value="Unplaced"/>
</dbReference>